<reference evidence="1" key="2">
    <citation type="submission" date="2020-09" db="EMBL/GenBank/DDBJ databases">
        <authorList>
            <person name="Sun Q."/>
            <person name="Kim S."/>
        </authorList>
    </citation>
    <scope>NUCLEOTIDE SEQUENCE</scope>
    <source>
        <strain evidence="1">KCTC 22164</strain>
    </source>
</reference>
<evidence type="ECO:0000313" key="2">
    <source>
        <dbReference type="Proteomes" id="UP000631300"/>
    </source>
</evidence>
<dbReference type="AlphaFoldDB" id="A0A918JSA5"/>
<comment type="caution">
    <text evidence="1">The sequence shown here is derived from an EMBL/GenBank/DDBJ whole genome shotgun (WGS) entry which is preliminary data.</text>
</comment>
<protein>
    <submittedName>
        <fullName evidence="1">Peptidase</fullName>
    </submittedName>
</protein>
<reference evidence="1" key="1">
    <citation type="journal article" date="2014" name="Int. J. Syst. Evol. Microbiol.">
        <title>Complete genome sequence of Corynebacterium casei LMG S-19264T (=DSM 44701T), isolated from a smear-ripened cheese.</title>
        <authorList>
            <consortium name="US DOE Joint Genome Institute (JGI-PGF)"/>
            <person name="Walter F."/>
            <person name="Albersmeier A."/>
            <person name="Kalinowski J."/>
            <person name="Ruckert C."/>
        </authorList>
    </citation>
    <scope>NUCLEOTIDE SEQUENCE</scope>
    <source>
        <strain evidence="1">KCTC 22164</strain>
    </source>
</reference>
<proteinExistence type="predicted"/>
<accession>A0A918JSA5</accession>
<organism evidence="1 2">
    <name type="scientific">Alteromonas halophila</name>
    <dbReference type="NCBI Taxonomy" id="516698"/>
    <lineage>
        <taxon>Bacteria</taxon>
        <taxon>Pseudomonadati</taxon>
        <taxon>Pseudomonadota</taxon>
        <taxon>Gammaproteobacteria</taxon>
        <taxon>Alteromonadales</taxon>
        <taxon>Alteromonadaceae</taxon>
        <taxon>Alteromonas/Salinimonas group</taxon>
        <taxon>Alteromonas</taxon>
    </lineage>
</organism>
<gene>
    <name evidence="1" type="ORF">GCM10007391_30760</name>
</gene>
<dbReference type="Pfam" id="PF07277">
    <property type="entry name" value="SapC"/>
    <property type="match status" value="1"/>
</dbReference>
<dbReference type="Proteomes" id="UP000631300">
    <property type="component" value="Unassembled WGS sequence"/>
</dbReference>
<name>A0A918JSA5_9ALTE</name>
<keyword evidence="2" id="KW-1185">Reference proteome</keyword>
<evidence type="ECO:0000313" key="1">
    <source>
        <dbReference type="EMBL" id="GGW94293.1"/>
    </source>
</evidence>
<dbReference type="EMBL" id="BMXP01000010">
    <property type="protein sequence ID" value="GGW94293.1"/>
    <property type="molecule type" value="Genomic_DNA"/>
</dbReference>
<dbReference type="InterPro" id="IPR010836">
    <property type="entry name" value="SapC"/>
</dbReference>
<sequence length="257" mass="28936">MAINYVPLDKEKHKDIKVAPRNSFQFAGNTHLAAASIKEFAQLASCMPIVFIKDPNSERHHTVAMLGMEQNQNLFLDGEKWQAPHVPMNILRYPFDVRPDGDKLGLYIDENSDQLTDDGQALFTEAGEPTEVLKNRQQFLADLANSEMMTQRFVAKLTELELMDPFQIRLTYADGKQRNVTGMMSINEKKLLELPEEQVLELHKAGFIGAIYAVMLSLGQLNRLVDLSSKTDNPIQSMQMTSAAQAEQQGQPQQQDA</sequence>
<dbReference type="RefSeq" id="WP_189408002.1">
    <property type="nucleotide sequence ID" value="NZ_BMXP01000010.1"/>
</dbReference>